<dbReference type="Proteomes" id="UP001396898">
    <property type="component" value="Unassembled WGS sequence"/>
</dbReference>
<protein>
    <submittedName>
        <fullName evidence="1">Uncharacterized protein</fullName>
    </submittedName>
</protein>
<name>A0ABR1SS21_9PEZI</name>
<organism evidence="1 2">
    <name type="scientific">Apiospora marii</name>
    <dbReference type="NCBI Taxonomy" id="335849"/>
    <lineage>
        <taxon>Eukaryota</taxon>
        <taxon>Fungi</taxon>
        <taxon>Dikarya</taxon>
        <taxon>Ascomycota</taxon>
        <taxon>Pezizomycotina</taxon>
        <taxon>Sordariomycetes</taxon>
        <taxon>Xylariomycetidae</taxon>
        <taxon>Amphisphaeriales</taxon>
        <taxon>Apiosporaceae</taxon>
        <taxon>Apiospora</taxon>
    </lineage>
</organism>
<gene>
    <name evidence="1" type="ORF">PG991_001440</name>
</gene>
<evidence type="ECO:0000313" key="2">
    <source>
        <dbReference type="Proteomes" id="UP001396898"/>
    </source>
</evidence>
<reference evidence="1 2" key="1">
    <citation type="submission" date="2023-01" db="EMBL/GenBank/DDBJ databases">
        <title>Analysis of 21 Apiospora genomes using comparative genomics revels a genus with tremendous synthesis potential of carbohydrate active enzymes and secondary metabolites.</title>
        <authorList>
            <person name="Sorensen T."/>
        </authorList>
    </citation>
    <scope>NUCLEOTIDE SEQUENCE [LARGE SCALE GENOMIC DNA]</scope>
    <source>
        <strain evidence="1 2">CBS 20057</strain>
    </source>
</reference>
<evidence type="ECO:0000313" key="1">
    <source>
        <dbReference type="EMBL" id="KAK8037126.1"/>
    </source>
</evidence>
<dbReference type="EMBL" id="JAQQWI010000003">
    <property type="protein sequence ID" value="KAK8037126.1"/>
    <property type="molecule type" value="Genomic_DNA"/>
</dbReference>
<comment type="caution">
    <text evidence="1">The sequence shown here is derived from an EMBL/GenBank/DDBJ whole genome shotgun (WGS) entry which is preliminary data.</text>
</comment>
<accession>A0ABR1SS21</accession>
<proteinExistence type="predicted"/>
<keyword evidence="2" id="KW-1185">Reference proteome</keyword>
<sequence>MCHTIVAHHYSCGHTVRQYFETDPICLPGPELCRRVGSLRHHHFYWNQVTDWPSPLHEINHRYGVCQLCAAHPYYRDHSDGDHGPWTCFLKTMNLAQQAGFAEQEEICNSTEAVIRYHEPLAGWCPELLPAVKARLDQVLWDAPDGVPLEDLSTLDDLADDHSRWWCDGVLKRLILHGNAQGASLLMHVLRHIKSLPLGGPEEWNGLVVRVAQACGMWRCFAPKPEVFDGVERVAVELGCAIDFGNEERRAYRDLKTILEEHHNARDIGGEVLHWLRTSTLAFDDLDGDTLVAEDFDVELSLADDLAQEGPRERRMSW</sequence>